<comment type="caution">
    <text evidence="1">The sequence shown here is derived from an EMBL/GenBank/DDBJ whole genome shotgun (WGS) entry which is preliminary data.</text>
</comment>
<evidence type="ECO:0000313" key="1">
    <source>
        <dbReference type="EMBL" id="MDQ0144372.1"/>
    </source>
</evidence>
<sequence length="79" mass="8625">MRSVLLVVPRSVGIQPFSTSGEHPVKTNAPAIAKLEIVVIVLRRLPVRFCELTDGPSYLLLLSGQPIGAPGTKKFYYSM</sequence>
<name>A0AAJ1WDW9_9MICC</name>
<evidence type="ECO:0000313" key="2">
    <source>
        <dbReference type="Proteomes" id="UP001239267"/>
    </source>
</evidence>
<proteinExistence type="predicted"/>
<organism evidence="1 2">
    <name type="scientific">Pseudarthrobacter niigatensis</name>
    <dbReference type="NCBI Taxonomy" id="369935"/>
    <lineage>
        <taxon>Bacteria</taxon>
        <taxon>Bacillati</taxon>
        <taxon>Actinomycetota</taxon>
        <taxon>Actinomycetes</taxon>
        <taxon>Micrococcales</taxon>
        <taxon>Micrococcaceae</taxon>
        <taxon>Pseudarthrobacter</taxon>
    </lineage>
</organism>
<gene>
    <name evidence="1" type="ORF">J2T23_000246</name>
</gene>
<keyword evidence="2" id="KW-1185">Reference proteome</keyword>
<protein>
    <submittedName>
        <fullName evidence="1">Uncharacterized protein</fullName>
    </submittedName>
</protein>
<accession>A0AAJ1WDW9</accession>
<dbReference type="Proteomes" id="UP001239267">
    <property type="component" value="Unassembled WGS sequence"/>
</dbReference>
<reference evidence="1 2" key="1">
    <citation type="submission" date="2023-07" db="EMBL/GenBank/DDBJ databases">
        <title>Sorghum-associated microbial communities from plants grown in Nebraska, USA.</title>
        <authorList>
            <person name="Schachtman D."/>
        </authorList>
    </citation>
    <scope>NUCLEOTIDE SEQUENCE [LARGE SCALE GENOMIC DNA]</scope>
    <source>
        <strain evidence="1 2">DS1001</strain>
    </source>
</reference>
<dbReference type="AlphaFoldDB" id="A0AAJ1WDW9"/>
<dbReference type="EMBL" id="JAUSTB010000001">
    <property type="protein sequence ID" value="MDQ0144372.1"/>
    <property type="molecule type" value="Genomic_DNA"/>
</dbReference>